<reference evidence="1 2" key="1">
    <citation type="journal article" date="2016" name="Nat. Commun.">
        <title>Thousands of microbial genomes shed light on interconnected biogeochemical processes in an aquifer system.</title>
        <authorList>
            <person name="Anantharaman K."/>
            <person name="Brown C.T."/>
            <person name="Hug L.A."/>
            <person name="Sharon I."/>
            <person name="Castelle C.J."/>
            <person name="Probst A.J."/>
            <person name="Thomas B.C."/>
            <person name="Singh A."/>
            <person name="Wilkins M.J."/>
            <person name="Karaoz U."/>
            <person name="Brodie E.L."/>
            <person name="Williams K.H."/>
            <person name="Hubbard S.S."/>
            <person name="Banfield J.F."/>
        </authorList>
    </citation>
    <scope>NUCLEOTIDE SEQUENCE [LARGE SCALE GENOMIC DNA]</scope>
</reference>
<dbReference type="Proteomes" id="UP000176939">
    <property type="component" value="Unassembled WGS sequence"/>
</dbReference>
<evidence type="ECO:0000313" key="2">
    <source>
        <dbReference type="Proteomes" id="UP000176939"/>
    </source>
</evidence>
<organism evidence="1 2">
    <name type="scientific">Candidatus Woesebacteria bacterium RBG_13_36_22</name>
    <dbReference type="NCBI Taxonomy" id="1802478"/>
    <lineage>
        <taxon>Bacteria</taxon>
        <taxon>Candidatus Woeseibacteriota</taxon>
    </lineage>
</organism>
<evidence type="ECO:0000313" key="1">
    <source>
        <dbReference type="EMBL" id="OGM09224.1"/>
    </source>
</evidence>
<dbReference type="EMBL" id="MGFQ01000024">
    <property type="protein sequence ID" value="OGM09224.1"/>
    <property type="molecule type" value="Genomic_DNA"/>
</dbReference>
<dbReference type="AlphaFoldDB" id="A0A1F7X2A3"/>
<name>A0A1F7X2A3_9BACT</name>
<sequence>MANDLWLKINRARNGYVLERGGEPFSIVIEEDENDDLKEHEELLWEVMEYFDFQGTKHNKERLKVVRTENDD</sequence>
<accession>A0A1F7X2A3</accession>
<protein>
    <submittedName>
        <fullName evidence="1">Uncharacterized protein</fullName>
    </submittedName>
</protein>
<proteinExistence type="predicted"/>
<gene>
    <name evidence="1" type="ORF">A2Z67_04775</name>
</gene>
<comment type="caution">
    <text evidence="1">The sequence shown here is derived from an EMBL/GenBank/DDBJ whole genome shotgun (WGS) entry which is preliminary data.</text>
</comment>